<evidence type="ECO:0000259" key="7">
    <source>
        <dbReference type="Pfam" id="PF00892"/>
    </source>
</evidence>
<dbReference type="Gene3D" id="1.10.3730.20">
    <property type="match status" value="1"/>
</dbReference>
<keyword evidence="5 6" id="KW-0472">Membrane</keyword>
<dbReference type="PANTHER" id="PTHR22911">
    <property type="entry name" value="ACYL-MALONYL CONDENSING ENZYME-RELATED"/>
    <property type="match status" value="1"/>
</dbReference>
<evidence type="ECO:0000256" key="2">
    <source>
        <dbReference type="ARBA" id="ARBA00009853"/>
    </source>
</evidence>
<evidence type="ECO:0000256" key="3">
    <source>
        <dbReference type="ARBA" id="ARBA00022692"/>
    </source>
</evidence>
<protein>
    <submittedName>
        <fullName evidence="8">EamA domain-containing membrane protein RarD</fullName>
    </submittedName>
</protein>
<dbReference type="SUPFAM" id="SSF103481">
    <property type="entry name" value="Multidrug resistance efflux transporter EmrE"/>
    <property type="match status" value="2"/>
</dbReference>
<evidence type="ECO:0000256" key="1">
    <source>
        <dbReference type="ARBA" id="ARBA00004141"/>
    </source>
</evidence>
<keyword evidence="4 6" id="KW-1133">Transmembrane helix</keyword>
<comment type="subcellular location">
    <subcellularLocation>
        <location evidence="1">Membrane</location>
        <topology evidence="1">Multi-pass membrane protein</topology>
    </subcellularLocation>
</comment>
<dbReference type="InterPro" id="IPR037185">
    <property type="entry name" value="EmrE-like"/>
</dbReference>
<comment type="caution">
    <text evidence="8">The sequence shown here is derived from an EMBL/GenBank/DDBJ whole genome shotgun (WGS) entry which is preliminary data.</text>
</comment>
<evidence type="ECO:0000256" key="4">
    <source>
        <dbReference type="ARBA" id="ARBA00022989"/>
    </source>
</evidence>
<feature type="domain" description="EamA" evidence="7">
    <location>
        <begin position="7"/>
        <end position="139"/>
    </location>
</feature>
<gene>
    <name evidence="8" type="ORF">C7441_10480</name>
</gene>
<organism evidence="8 9">
    <name type="scientific">Pseudaminobacter salicylatoxidans</name>
    <dbReference type="NCBI Taxonomy" id="93369"/>
    <lineage>
        <taxon>Bacteria</taxon>
        <taxon>Pseudomonadati</taxon>
        <taxon>Pseudomonadota</taxon>
        <taxon>Alphaproteobacteria</taxon>
        <taxon>Hyphomicrobiales</taxon>
        <taxon>Phyllobacteriaceae</taxon>
        <taxon>Pseudaminobacter</taxon>
    </lineage>
</organism>
<feature type="transmembrane region" description="Helical" evidence="6">
    <location>
        <begin position="120"/>
        <end position="139"/>
    </location>
</feature>
<evidence type="ECO:0000256" key="6">
    <source>
        <dbReference type="SAM" id="Phobius"/>
    </source>
</evidence>
<dbReference type="Proteomes" id="UP000245396">
    <property type="component" value="Unassembled WGS sequence"/>
</dbReference>
<feature type="transmembrane region" description="Helical" evidence="6">
    <location>
        <begin position="94"/>
        <end position="113"/>
    </location>
</feature>
<sequence length="307" mass="32711">MHNRILAGVVSLCLGIMIFSLQDPLIKAVSGRYPVMEVMAIRSVVALPILLLIVHRDVGLAALVSRSFGLLTLRALTLFSSYTAYYLALAALPMANAIALYFMAPLFIMVLAGPYLGERVSWQSFAAVSVGLVGVLVMLRPGGDVFEWAALLSLLSAGLYGFAQMTARKLGTTESPTVMSFYQNGIYLLGALVTAGIFAVSNPGDFAHPSLRFLTRSWVWPDTGDFLMMASCGVIASAGMILLSQAYRLAPANIVATFEYSGILWTPLWGFLFFAEVPHAATIFGAALIVGAGIFALNGRAGGRVAA</sequence>
<dbReference type="EMBL" id="QGGG01000004">
    <property type="protein sequence ID" value="PWJ84814.1"/>
    <property type="molecule type" value="Genomic_DNA"/>
</dbReference>
<evidence type="ECO:0000313" key="9">
    <source>
        <dbReference type="Proteomes" id="UP000245396"/>
    </source>
</evidence>
<dbReference type="RefSeq" id="WP_109612250.1">
    <property type="nucleotide sequence ID" value="NZ_QGGG01000004.1"/>
</dbReference>
<dbReference type="GO" id="GO:0016020">
    <property type="term" value="C:membrane"/>
    <property type="evidence" value="ECO:0007669"/>
    <property type="project" value="UniProtKB-SubCell"/>
</dbReference>
<name>A0A316CRJ3_PSESE</name>
<dbReference type="InterPro" id="IPR000620">
    <property type="entry name" value="EamA_dom"/>
</dbReference>
<keyword evidence="3 6" id="KW-0812">Transmembrane</keyword>
<proteinExistence type="inferred from homology"/>
<keyword evidence="9" id="KW-1185">Reference proteome</keyword>
<evidence type="ECO:0000313" key="8">
    <source>
        <dbReference type="EMBL" id="PWJ84814.1"/>
    </source>
</evidence>
<feature type="domain" description="EamA" evidence="7">
    <location>
        <begin position="148"/>
        <end position="293"/>
    </location>
</feature>
<feature type="transmembrane region" description="Helical" evidence="6">
    <location>
        <begin position="67"/>
        <end position="88"/>
    </location>
</feature>
<dbReference type="AlphaFoldDB" id="A0A316CRJ3"/>
<dbReference type="Pfam" id="PF00892">
    <property type="entry name" value="EamA"/>
    <property type="match status" value="2"/>
</dbReference>
<dbReference type="OrthoDB" id="9807937at2"/>
<feature type="transmembrane region" description="Helical" evidence="6">
    <location>
        <begin position="224"/>
        <end position="243"/>
    </location>
</feature>
<feature type="transmembrane region" description="Helical" evidence="6">
    <location>
        <begin position="145"/>
        <end position="163"/>
    </location>
</feature>
<feature type="transmembrane region" description="Helical" evidence="6">
    <location>
        <begin position="255"/>
        <end position="274"/>
    </location>
</feature>
<accession>A0A316CRJ3</accession>
<evidence type="ECO:0000256" key="5">
    <source>
        <dbReference type="ARBA" id="ARBA00023136"/>
    </source>
</evidence>
<dbReference type="PANTHER" id="PTHR22911:SF6">
    <property type="entry name" value="SOLUTE CARRIER FAMILY 35 MEMBER G1"/>
    <property type="match status" value="1"/>
</dbReference>
<comment type="similarity">
    <text evidence="2">Belongs to the drug/metabolite transporter (DMT) superfamily. 10 TMS drug/metabolite exporter (DME) (TC 2.A.7.3) family.</text>
</comment>
<feature type="transmembrane region" description="Helical" evidence="6">
    <location>
        <begin position="38"/>
        <end position="55"/>
    </location>
</feature>
<reference evidence="8 9" key="1">
    <citation type="submission" date="2018-05" db="EMBL/GenBank/DDBJ databases">
        <title>Genomic Encyclopedia of Type Strains, Phase IV (KMG-IV): sequencing the most valuable type-strain genomes for metagenomic binning, comparative biology and taxonomic classification.</title>
        <authorList>
            <person name="Goeker M."/>
        </authorList>
    </citation>
    <scope>NUCLEOTIDE SEQUENCE [LARGE SCALE GENOMIC DNA]</scope>
    <source>
        <strain evidence="8 9">DSM 6986</strain>
    </source>
</reference>
<feature type="transmembrane region" description="Helical" evidence="6">
    <location>
        <begin position="280"/>
        <end position="297"/>
    </location>
</feature>
<feature type="transmembrane region" description="Helical" evidence="6">
    <location>
        <begin position="184"/>
        <end position="204"/>
    </location>
</feature>